<gene>
    <name evidence="5" type="ORF">AWRI4233_LOCUS763</name>
</gene>
<dbReference type="InterPro" id="IPR011006">
    <property type="entry name" value="CheY-like_superfamily"/>
</dbReference>
<protein>
    <recommendedName>
        <fullName evidence="4">Response regulatory domain-containing protein</fullName>
    </recommendedName>
</protein>
<sequence>IVEDNIVNARVLSKQLKNLGCVVHVANHGGEALDILRKSTHWNHQADTENATPESERIGLSVVLMDQEMPIMDGLTCTRKIREFEREGKFVRHVPVIAVTANARNEQIETAMSAGMLIPKIEELMSRYPED</sequence>
<dbReference type="PROSITE" id="PS50110">
    <property type="entry name" value="RESPONSE_REGULATORY"/>
    <property type="match status" value="1"/>
</dbReference>
<proteinExistence type="predicted"/>
<reference evidence="5" key="1">
    <citation type="submission" date="2020-06" db="EMBL/GenBank/DDBJ databases">
        <authorList>
            <person name="Onetto C."/>
        </authorList>
    </citation>
    <scope>NUCLEOTIDE SEQUENCE</scope>
</reference>
<dbReference type="InterPro" id="IPR001789">
    <property type="entry name" value="Sig_transdc_resp-reg_receiver"/>
</dbReference>
<dbReference type="SUPFAM" id="SSF52172">
    <property type="entry name" value="CheY-like"/>
    <property type="match status" value="1"/>
</dbReference>
<name>A0A9N8JDU3_9PEZI</name>
<dbReference type="GO" id="GO:0000160">
    <property type="term" value="P:phosphorelay signal transduction system"/>
    <property type="evidence" value="ECO:0007669"/>
    <property type="project" value="UniProtKB-KW"/>
</dbReference>
<dbReference type="AlphaFoldDB" id="A0A9N8JDU3"/>
<feature type="domain" description="Response regulatory" evidence="4">
    <location>
        <begin position="1"/>
        <end position="131"/>
    </location>
</feature>
<evidence type="ECO:0000313" key="6">
    <source>
        <dbReference type="Proteomes" id="UP000714618"/>
    </source>
</evidence>
<dbReference type="Gene3D" id="3.40.50.2300">
    <property type="match status" value="1"/>
</dbReference>
<dbReference type="SMART" id="SM00448">
    <property type="entry name" value="REC"/>
    <property type="match status" value="1"/>
</dbReference>
<evidence type="ECO:0000256" key="2">
    <source>
        <dbReference type="ARBA" id="ARBA00023012"/>
    </source>
</evidence>
<evidence type="ECO:0000313" key="5">
    <source>
        <dbReference type="EMBL" id="CAD0086194.1"/>
    </source>
</evidence>
<evidence type="ECO:0000256" key="1">
    <source>
        <dbReference type="ARBA" id="ARBA00022553"/>
    </source>
</evidence>
<dbReference type="PANTHER" id="PTHR45339">
    <property type="entry name" value="HYBRID SIGNAL TRANSDUCTION HISTIDINE KINASE J"/>
    <property type="match status" value="1"/>
</dbReference>
<feature type="non-terminal residue" evidence="5">
    <location>
        <position position="131"/>
    </location>
</feature>
<dbReference type="PANTHER" id="PTHR45339:SF1">
    <property type="entry name" value="HYBRID SIGNAL TRANSDUCTION HISTIDINE KINASE J"/>
    <property type="match status" value="1"/>
</dbReference>
<dbReference type="CDD" id="cd17546">
    <property type="entry name" value="REC_hyHK_CKI1_RcsC-like"/>
    <property type="match status" value="1"/>
</dbReference>
<evidence type="ECO:0000256" key="3">
    <source>
        <dbReference type="PROSITE-ProRule" id="PRU00169"/>
    </source>
</evidence>
<keyword evidence="1 3" id="KW-0597">Phosphoprotein</keyword>
<dbReference type="OrthoDB" id="60033at2759"/>
<dbReference type="EMBL" id="CAIJEO010000002">
    <property type="protein sequence ID" value="CAD0086194.1"/>
    <property type="molecule type" value="Genomic_DNA"/>
</dbReference>
<dbReference type="Pfam" id="PF00072">
    <property type="entry name" value="Response_reg"/>
    <property type="match status" value="1"/>
</dbReference>
<comment type="caution">
    <text evidence="5">The sequence shown here is derived from an EMBL/GenBank/DDBJ whole genome shotgun (WGS) entry which is preliminary data.</text>
</comment>
<keyword evidence="6" id="KW-1185">Reference proteome</keyword>
<evidence type="ECO:0000259" key="4">
    <source>
        <dbReference type="PROSITE" id="PS50110"/>
    </source>
</evidence>
<organism evidence="5 6">
    <name type="scientific">Aureobasidium mustum</name>
    <dbReference type="NCBI Taxonomy" id="2773714"/>
    <lineage>
        <taxon>Eukaryota</taxon>
        <taxon>Fungi</taxon>
        <taxon>Dikarya</taxon>
        <taxon>Ascomycota</taxon>
        <taxon>Pezizomycotina</taxon>
        <taxon>Dothideomycetes</taxon>
        <taxon>Dothideomycetidae</taxon>
        <taxon>Dothideales</taxon>
        <taxon>Saccotheciaceae</taxon>
        <taxon>Aureobasidium</taxon>
    </lineage>
</organism>
<keyword evidence="2" id="KW-0902">Two-component regulatory system</keyword>
<dbReference type="Proteomes" id="UP000714618">
    <property type="component" value="Unassembled WGS sequence"/>
</dbReference>
<feature type="modified residue" description="4-aspartylphosphate" evidence="3">
    <location>
        <position position="66"/>
    </location>
</feature>
<accession>A0A9N8JDU3</accession>